<dbReference type="InterPro" id="IPR003115">
    <property type="entry name" value="ParB_N"/>
</dbReference>
<organism evidence="3 4">
    <name type="scientific">Blautia obeum</name>
    <dbReference type="NCBI Taxonomy" id="40520"/>
    <lineage>
        <taxon>Bacteria</taxon>
        <taxon>Bacillati</taxon>
        <taxon>Bacillota</taxon>
        <taxon>Clostridia</taxon>
        <taxon>Lachnospirales</taxon>
        <taxon>Lachnospiraceae</taxon>
        <taxon>Blautia</taxon>
    </lineage>
</organism>
<dbReference type="RefSeq" id="WP_025580967.1">
    <property type="nucleotide sequence ID" value="NZ_CZBP01000026.1"/>
</dbReference>
<dbReference type="CDD" id="cd16407">
    <property type="entry name" value="ParB_N_like"/>
    <property type="match status" value="1"/>
</dbReference>
<accession>A0A174V981</accession>
<dbReference type="NCBIfam" id="TIGR00180">
    <property type="entry name" value="parB_part"/>
    <property type="match status" value="1"/>
</dbReference>
<comment type="similarity">
    <text evidence="1">Belongs to the ParB family.</text>
</comment>
<evidence type="ECO:0000259" key="2">
    <source>
        <dbReference type="SMART" id="SM00470"/>
    </source>
</evidence>
<dbReference type="EMBL" id="CZBP01000026">
    <property type="protein sequence ID" value="CUQ28857.1"/>
    <property type="molecule type" value="Genomic_DNA"/>
</dbReference>
<dbReference type="Gene3D" id="1.10.10.2830">
    <property type="match status" value="1"/>
</dbReference>
<dbReference type="Pfam" id="PF02195">
    <property type="entry name" value="ParB_N"/>
    <property type="match status" value="1"/>
</dbReference>
<dbReference type="AlphaFoldDB" id="A0A174V981"/>
<evidence type="ECO:0000313" key="4">
    <source>
        <dbReference type="Proteomes" id="UP000095762"/>
    </source>
</evidence>
<evidence type="ECO:0000256" key="1">
    <source>
        <dbReference type="ARBA" id="ARBA00006295"/>
    </source>
</evidence>
<dbReference type="InterPro" id="IPR036086">
    <property type="entry name" value="ParB/Sulfiredoxin_sf"/>
</dbReference>
<dbReference type="InterPro" id="IPR050336">
    <property type="entry name" value="Chromosome_partition/occlusion"/>
</dbReference>
<dbReference type="GeneID" id="75081249"/>
<dbReference type="Proteomes" id="UP000095762">
    <property type="component" value="Unassembled WGS sequence"/>
</dbReference>
<sequence>MKNRSGEKIKLASIDELLGVVNEESAMEIEISKIHPFKNHPFKVLDDEKMQDLVESVKINGVLTPVLLRMNENEEYEMVSGHRRMHAAHLAGLTTIPAIVRELSDDDAIVAMVDANIQREELLPSEKAFAYKMKLEAMKRQGSRTDITSGQNDQKLKPVISRNILADQVGESSKQIQRYIRLTELIPELLDLVDNKKLQFTVAVDISYIDKEVQEWIYEYISDTGFIKPKQIAALRNQLNDGPINQIQMLSIFNNCVMAKKVSRSLTFSEKKLTKYFPDDYTAKDMEQVIESLLEKWMQEQSC</sequence>
<dbReference type="InterPro" id="IPR004437">
    <property type="entry name" value="ParB/RepB/Spo0J"/>
</dbReference>
<dbReference type="PANTHER" id="PTHR33375:SF1">
    <property type="entry name" value="CHROMOSOME-PARTITIONING PROTEIN PARB-RELATED"/>
    <property type="match status" value="1"/>
</dbReference>
<dbReference type="SUPFAM" id="SSF110849">
    <property type="entry name" value="ParB/Sulfiredoxin"/>
    <property type="match status" value="1"/>
</dbReference>
<proteinExistence type="inferred from homology"/>
<dbReference type="GO" id="GO:0005694">
    <property type="term" value="C:chromosome"/>
    <property type="evidence" value="ECO:0007669"/>
    <property type="project" value="TreeGrafter"/>
</dbReference>
<dbReference type="SMART" id="SM00470">
    <property type="entry name" value="ParB"/>
    <property type="match status" value="1"/>
</dbReference>
<dbReference type="PANTHER" id="PTHR33375">
    <property type="entry name" value="CHROMOSOME-PARTITIONING PROTEIN PARB-RELATED"/>
    <property type="match status" value="1"/>
</dbReference>
<protein>
    <submittedName>
        <fullName evidence="3">Probable chromosome-partitioning protein parB</fullName>
    </submittedName>
</protein>
<feature type="domain" description="ParB-like N-terminal" evidence="2">
    <location>
        <begin position="27"/>
        <end position="117"/>
    </location>
</feature>
<dbReference type="Gene3D" id="3.90.1530.30">
    <property type="match status" value="1"/>
</dbReference>
<dbReference type="GO" id="GO:0003677">
    <property type="term" value="F:DNA binding"/>
    <property type="evidence" value="ECO:0007669"/>
    <property type="project" value="InterPro"/>
</dbReference>
<dbReference type="GO" id="GO:0007059">
    <property type="term" value="P:chromosome segregation"/>
    <property type="evidence" value="ECO:0007669"/>
    <property type="project" value="TreeGrafter"/>
</dbReference>
<name>A0A174V981_9FIRM</name>
<reference evidence="3 4" key="1">
    <citation type="submission" date="2015-09" db="EMBL/GenBank/DDBJ databases">
        <authorList>
            <consortium name="Pathogen Informatics"/>
        </authorList>
    </citation>
    <scope>NUCLEOTIDE SEQUENCE [LARGE SCALE GENOMIC DNA]</scope>
    <source>
        <strain evidence="3 4">2789STDY5834957</strain>
    </source>
</reference>
<evidence type="ECO:0000313" key="3">
    <source>
        <dbReference type="EMBL" id="CUQ28857.1"/>
    </source>
</evidence>
<dbReference type="SUPFAM" id="SSF109709">
    <property type="entry name" value="KorB DNA-binding domain-like"/>
    <property type="match status" value="1"/>
</dbReference>
<gene>
    <name evidence="3" type="primary">parB_5</name>
    <name evidence="3" type="ORF">ERS852569_02896</name>
</gene>